<dbReference type="Proteomes" id="UP000070442">
    <property type="component" value="Unassembled WGS sequence"/>
</dbReference>
<dbReference type="PANTHER" id="PTHR42913">
    <property type="entry name" value="APOPTOSIS-INDUCING FACTOR 1"/>
    <property type="match status" value="1"/>
</dbReference>
<evidence type="ECO:0000256" key="2">
    <source>
        <dbReference type="ARBA" id="ARBA00005272"/>
    </source>
</evidence>
<dbReference type="STRING" id="755172.HMPREF1863_01136"/>
<dbReference type="InterPro" id="IPR023753">
    <property type="entry name" value="FAD/NAD-binding_dom"/>
</dbReference>
<comment type="similarity">
    <text evidence="2">Belongs to the NADH dehydrogenase family.</text>
</comment>
<dbReference type="OrthoDB" id="9772934at2"/>
<dbReference type="InterPro" id="IPR036188">
    <property type="entry name" value="FAD/NAD-bd_sf"/>
</dbReference>
<name>A0A134AF32_9FIRM</name>
<evidence type="ECO:0000256" key="4">
    <source>
        <dbReference type="ARBA" id="ARBA00022827"/>
    </source>
</evidence>
<protein>
    <submittedName>
        <fullName evidence="7">Pyridine nucleotide-disulfide oxidoreductase family protein</fullName>
    </submittedName>
</protein>
<organism evidence="7 8">
    <name type="scientific">Aedoeadaptatus coxii</name>
    <dbReference type="NCBI Taxonomy" id="755172"/>
    <lineage>
        <taxon>Bacteria</taxon>
        <taxon>Bacillati</taxon>
        <taxon>Bacillota</taxon>
        <taxon>Tissierellia</taxon>
        <taxon>Tissierellales</taxon>
        <taxon>Peptoniphilaceae</taxon>
        <taxon>Aedoeadaptatus</taxon>
    </lineage>
</organism>
<dbReference type="GO" id="GO:0003955">
    <property type="term" value="F:NAD(P)H dehydrogenase (quinone) activity"/>
    <property type="evidence" value="ECO:0007669"/>
    <property type="project" value="TreeGrafter"/>
</dbReference>
<dbReference type="GO" id="GO:0019646">
    <property type="term" value="P:aerobic electron transport chain"/>
    <property type="evidence" value="ECO:0007669"/>
    <property type="project" value="TreeGrafter"/>
</dbReference>
<dbReference type="SUPFAM" id="SSF51905">
    <property type="entry name" value="FAD/NAD(P)-binding domain"/>
    <property type="match status" value="2"/>
</dbReference>
<comment type="caution">
    <text evidence="7">The sequence shown here is derived from an EMBL/GenBank/DDBJ whole genome shotgun (WGS) entry which is preliminary data.</text>
</comment>
<dbReference type="PATRIC" id="fig|755172.3.peg.1096"/>
<gene>
    <name evidence="7" type="ORF">HMPREF1863_01136</name>
</gene>
<accession>A0A134AF32</accession>
<evidence type="ECO:0000256" key="5">
    <source>
        <dbReference type="ARBA" id="ARBA00023002"/>
    </source>
</evidence>
<keyword evidence="8" id="KW-1185">Reference proteome</keyword>
<dbReference type="Gene3D" id="3.50.50.100">
    <property type="match status" value="1"/>
</dbReference>
<keyword evidence="5" id="KW-0560">Oxidoreductase</keyword>
<dbReference type="Pfam" id="PF07992">
    <property type="entry name" value="Pyr_redox_2"/>
    <property type="match status" value="1"/>
</dbReference>
<evidence type="ECO:0000313" key="8">
    <source>
        <dbReference type="Proteomes" id="UP000070442"/>
    </source>
</evidence>
<dbReference type="InterPro" id="IPR051169">
    <property type="entry name" value="NADH-Q_oxidoreductase"/>
</dbReference>
<comment type="cofactor">
    <cofactor evidence="1">
        <name>FAD</name>
        <dbReference type="ChEBI" id="CHEBI:57692"/>
    </cofactor>
</comment>
<evidence type="ECO:0000256" key="3">
    <source>
        <dbReference type="ARBA" id="ARBA00022630"/>
    </source>
</evidence>
<sequence>MKELILAGGGHGHILVLKELMKRPLKGFHVTLITDYPKQYYSGMLSGYVEGVYTEEDISFNVPDLCDRASVRYMEETITAVDKEKRVIRTENGEYPYDFLSMNLSVRSKEFFPLGNMAGTYVKPIGRIVEFENFLEKEDTAGKKLFIVGGGPSGMELAFSFREAYPDLSITAATSREVCRRFNQKTRQKVRTLTEEKSIQLLENTTITALKNNEAISGETRFPFDYIILSTGFTGIDVDFRGFNISEDRFIWARDDLQVAENTLAMGDMINLKCYPTLDKAGVFAIREAPVLLNNLMALLKGGKKRDYKPQTRYLQILNCGSKKAILNWGNLSLYGHMSWRLKDYIDRKYMN</sequence>
<feature type="domain" description="FAD/NAD(P)-binding" evidence="6">
    <location>
        <begin position="5"/>
        <end position="270"/>
    </location>
</feature>
<keyword evidence="4" id="KW-0274">FAD</keyword>
<keyword evidence="3" id="KW-0285">Flavoprotein</keyword>
<dbReference type="PANTHER" id="PTHR42913:SF9">
    <property type="entry name" value="SLR1591 PROTEIN"/>
    <property type="match status" value="1"/>
</dbReference>
<dbReference type="EMBL" id="LSDG01000033">
    <property type="protein sequence ID" value="KXB66274.1"/>
    <property type="molecule type" value="Genomic_DNA"/>
</dbReference>
<proteinExistence type="inferred from homology"/>
<reference evidence="8" key="1">
    <citation type="submission" date="2016-01" db="EMBL/GenBank/DDBJ databases">
        <authorList>
            <person name="Mitreva M."/>
            <person name="Pepin K.H."/>
            <person name="Mihindukulasuriya K.A."/>
            <person name="Fulton R."/>
            <person name="Fronick C."/>
            <person name="O'Laughlin M."/>
            <person name="Miner T."/>
            <person name="Herter B."/>
            <person name="Rosa B.A."/>
            <person name="Cordes M."/>
            <person name="Tomlinson C."/>
            <person name="Wollam A."/>
            <person name="Palsikar V.B."/>
            <person name="Mardis E.R."/>
            <person name="Wilson R.K."/>
        </authorList>
    </citation>
    <scope>NUCLEOTIDE SEQUENCE [LARGE SCALE GENOMIC DNA]</scope>
    <source>
        <strain evidence="8">DNF00729</strain>
    </source>
</reference>
<dbReference type="RefSeq" id="WP_068368124.1">
    <property type="nucleotide sequence ID" value="NZ_KQ960178.1"/>
</dbReference>
<evidence type="ECO:0000256" key="1">
    <source>
        <dbReference type="ARBA" id="ARBA00001974"/>
    </source>
</evidence>
<evidence type="ECO:0000259" key="6">
    <source>
        <dbReference type="Pfam" id="PF07992"/>
    </source>
</evidence>
<evidence type="ECO:0000313" key="7">
    <source>
        <dbReference type="EMBL" id="KXB66274.1"/>
    </source>
</evidence>
<dbReference type="AlphaFoldDB" id="A0A134AF32"/>